<organism evidence="3 4">
    <name type="scientific">Olea europaea subsp. europaea</name>
    <dbReference type="NCBI Taxonomy" id="158383"/>
    <lineage>
        <taxon>Eukaryota</taxon>
        <taxon>Viridiplantae</taxon>
        <taxon>Streptophyta</taxon>
        <taxon>Embryophyta</taxon>
        <taxon>Tracheophyta</taxon>
        <taxon>Spermatophyta</taxon>
        <taxon>Magnoliopsida</taxon>
        <taxon>eudicotyledons</taxon>
        <taxon>Gunneridae</taxon>
        <taxon>Pentapetalae</taxon>
        <taxon>asterids</taxon>
        <taxon>lamiids</taxon>
        <taxon>Lamiales</taxon>
        <taxon>Oleaceae</taxon>
        <taxon>Oleeae</taxon>
        <taxon>Olea</taxon>
    </lineage>
</organism>
<sequence>MRGNSISARMQLSVYTSENKLNRSFSDLAPSDDKIRSRNKQLLVLSPSSIHSRKITQMKGRQLAPGGFKGQSNDTSNKDTDDSIAIPTRYSSTTSTKQSLFNSKRNLLNASPATLDYAALDLRYGNVILIIKKLASAPELISDDLRDYLYDMLPASIKNRLRAKLKIVSKSLGSTTYDTSF</sequence>
<dbReference type="GO" id="GO:0045927">
    <property type="term" value="P:positive regulation of growth"/>
    <property type="evidence" value="ECO:0007669"/>
    <property type="project" value="InterPro"/>
</dbReference>
<evidence type="ECO:0000256" key="1">
    <source>
        <dbReference type="SAM" id="MobiDB-lite"/>
    </source>
</evidence>
<protein>
    <recommendedName>
        <fullName evidence="2">DUF668 domain-containing protein</fullName>
    </recommendedName>
</protein>
<feature type="domain" description="DUF668" evidence="2">
    <location>
        <begin position="114"/>
        <end position="172"/>
    </location>
</feature>
<dbReference type="PANTHER" id="PTHR31371">
    <property type="entry name" value="BNAC09G50660D PROTEIN"/>
    <property type="match status" value="1"/>
</dbReference>
<proteinExistence type="predicted"/>
<dbReference type="Gramene" id="OE9A055457T1">
    <property type="protein sequence ID" value="OE9A055457C1"/>
    <property type="gene ID" value="OE9A055457"/>
</dbReference>
<keyword evidence="4" id="KW-1185">Reference proteome</keyword>
<evidence type="ECO:0000259" key="2">
    <source>
        <dbReference type="Pfam" id="PF05003"/>
    </source>
</evidence>
<dbReference type="Proteomes" id="UP000594638">
    <property type="component" value="Unassembled WGS sequence"/>
</dbReference>
<dbReference type="InterPro" id="IPR007700">
    <property type="entry name" value="DUF668"/>
</dbReference>
<name>A0A8S0RUN9_OLEEU</name>
<comment type="caution">
    <text evidence="3">The sequence shown here is derived from an EMBL/GenBank/DDBJ whole genome shotgun (WGS) entry which is preliminary data.</text>
</comment>
<dbReference type="PANTHER" id="PTHR31371:SF4">
    <property type="entry name" value="DUF668 DOMAIN-CONTAINING PROTEIN"/>
    <property type="match status" value="1"/>
</dbReference>
<evidence type="ECO:0000313" key="3">
    <source>
        <dbReference type="EMBL" id="CAA2983755.1"/>
    </source>
</evidence>
<evidence type="ECO:0000313" key="4">
    <source>
        <dbReference type="Proteomes" id="UP000594638"/>
    </source>
</evidence>
<dbReference type="AlphaFoldDB" id="A0A8S0RUN9"/>
<gene>
    <name evidence="3" type="ORF">OLEA9_A055457</name>
</gene>
<feature type="region of interest" description="Disordered" evidence="1">
    <location>
        <begin position="55"/>
        <end position="83"/>
    </location>
</feature>
<dbReference type="Pfam" id="PF05003">
    <property type="entry name" value="DUF668"/>
    <property type="match status" value="1"/>
</dbReference>
<reference evidence="3 4" key="1">
    <citation type="submission" date="2019-12" db="EMBL/GenBank/DDBJ databases">
        <authorList>
            <person name="Alioto T."/>
            <person name="Alioto T."/>
            <person name="Gomez Garrido J."/>
        </authorList>
    </citation>
    <scope>NUCLEOTIDE SEQUENCE [LARGE SCALE GENOMIC DNA]</scope>
</reference>
<accession>A0A8S0RUN9</accession>
<dbReference type="EMBL" id="CACTIH010003742">
    <property type="protein sequence ID" value="CAA2983755.1"/>
    <property type="molecule type" value="Genomic_DNA"/>
</dbReference>